<evidence type="ECO:0000256" key="1">
    <source>
        <dbReference type="ARBA" id="ARBA00004651"/>
    </source>
</evidence>
<keyword evidence="9" id="KW-1185">Reference proteome</keyword>
<dbReference type="OrthoDB" id="5185234at2"/>
<evidence type="ECO:0000256" key="6">
    <source>
        <dbReference type="SAM" id="Phobius"/>
    </source>
</evidence>
<evidence type="ECO:0000256" key="2">
    <source>
        <dbReference type="ARBA" id="ARBA00022475"/>
    </source>
</evidence>
<evidence type="ECO:0000256" key="5">
    <source>
        <dbReference type="ARBA" id="ARBA00023136"/>
    </source>
</evidence>
<evidence type="ECO:0000313" key="9">
    <source>
        <dbReference type="Proteomes" id="UP000275356"/>
    </source>
</evidence>
<dbReference type="AlphaFoldDB" id="A0A3N2DCQ2"/>
<evidence type="ECO:0000256" key="4">
    <source>
        <dbReference type="ARBA" id="ARBA00022989"/>
    </source>
</evidence>
<feature type="transmembrane region" description="Helical" evidence="6">
    <location>
        <begin position="97"/>
        <end position="117"/>
    </location>
</feature>
<dbReference type="GO" id="GO:0005886">
    <property type="term" value="C:plasma membrane"/>
    <property type="evidence" value="ECO:0007669"/>
    <property type="project" value="UniProtKB-SubCell"/>
</dbReference>
<feature type="transmembrane region" description="Helical" evidence="6">
    <location>
        <begin position="6"/>
        <end position="23"/>
    </location>
</feature>
<protein>
    <submittedName>
        <fullName evidence="8">Tight adherence protein C</fullName>
    </submittedName>
</protein>
<keyword evidence="2" id="KW-1003">Cell membrane</keyword>
<dbReference type="Proteomes" id="UP000275356">
    <property type="component" value="Unassembled WGS sequence"/>
</dbReference>
<dbReference type="RefSeq" id="WP_123740058.1">
    <property type="nucleotide sequence ID" value="NZ_RKHQ01000001.1"/>
</dbReference>
<organism evidence="8 9">
    <name type="scientific">Salana multivorans</name>
    <dbReference type="NCBI Taxonomy" id="120377"/>
    <lineage>
        <taxon>Bacteria</taxon>
        <taxon>Bacillati</taxon>
        <taxon>Actinomycetota</taxon>
        <taxon>Actinomycetes</taxon>
        <taxon>Micrococcales</taxon>
        <taxon>Beutenbergiaceae</taxon>
        <taxon>Salana</taxon>
    </lineage>
</organism>
<accession>A0A3N2DCQ2</accession>
<name>A0A3N2DCQ2_9MICO</name>
<reference evidence="8 9" key="1">
    <citation type="submission" date="2018-11" db="EMBL/GenBank/DDBJ databases">
        <title>Sequencing the genomes of 1000 actinobacteria strains.</title>
        <authorList>
            <person name="Klenk H.-P."/>
        </authorList>
    </citation>
    <scope>NUCLEOTIDE SEQUENCE [LARGE SCALE GENOMIC DNA]</scope>
    <source>
        <strain evidence="8 9">DSM 13521</strain>
    </source>
</reference>
<keyword evidence="3 6" id="KW-0812">Transmembrane</keyword>
<comment type="subcellular location">
    <subcellularLocation>
        <location evidence="1">Cell membrane</location>
        <topology evidence="1">Multi-pass membrane protein</topology>
    </subcellularLocation>
</comment>
<dbReference type="InterPro" id="IPR018076">
    <property type="entry name" value="T2SS_GspF_dom"/>
</dbReference>
<gene>
    <name evidence="8" type="ORF">EDD28_2170</name>
</gene>
<evidence type="ECO:0000313" key="8">
    <source>
        <dbReference type="EMBL" id="ROR97570.1"/>
    </source>
</evidence>
<comment type="caution">
    <text evidence="8">The sequence shown here is derived from an EMBL/GenBank/DDBJ whole genome shotgun (WGS) entry which is preliminary data.</text>
</comment>
<keyword evidence="5 6" id="KW-0472">Membrane</keyword>
<feature type="domain" description="Type II secretion system protein GspF" evidence="7">
    <location>
        <begin position="163"/>
        <end position="288"/>
    </location>
</feature>
<feature type="transmembrane region" description="Helical" evidence="6">
    <location>
        <begin position="269"/>
        <end position="295"/>
    </location>
</feature>
<sequence length="300" mass="31000">MSPLGALAGLLGALGALLVAAAWRGRRPTFAERVAPYLGGLRVAERPVPAGARLVATITGDLARGLDRLGSTAPSVRHRLAVLGSSLTLDGFRLEQVVWACLGLVAGLLLGGALSIARGFSPVLVLAVVALCGLGGALLRDRVLTRQVRRRRERIVAELPTIAELLALAVGAGESPVAAMDRVARGTDGPLAEELRRTLAELRAGSGLATALTALGDRIGLPQLSRFTEGLAVAVERGSPVADVLRAQAGDARESARQELMESGGRREIAMLVPVVLLILPLTVVFALFPGLAVLGSGLP</sequence>
<dbReference type="PANTHER" id="PTHR35007:SF2">
    <property type="entry name" value="PILUS ASSEMBLE PROTEIN"/>
    <property type="match status" value="1"/>
</dbReference>
<feature type="transmembrane region" description="Helical" evidence="6">
    <location>
        <begin position="123"/>
        <end position="144"/>
    </location>
</feature>
<evidence type="ECO:0000256" key="3">
    <source>
        <dbReference type="ARBA" id="ARBA00022692"/>
    </source>
</evidence>
<evidence type="ECO:0000259" key="7">
    <source>
        <dbReference type="Pfam" id="PF00482"/>
    </source>
</evidence>
<dbReference type="PANTHER" id="PTHR35007">
    <property type="entry name" value="INTEGRAL MEMBRANE PROTEIN-RELATED"/>
    <property type="match status" value="1"/>
</dbReference>
<dbReference type="Pfam" id="PF00482">
    <property type="entry name" value="T2SSF"/>
    <property type="match status" value="1"/>
</dbReference>
<keyword evidence="4 6" id="KW-1133">Transmembrane helix</keyword>
<proteinExistence type="predicted"/>
<dbReference type="EMBL" id="RKHQ01000001">
    <property type="protein sequence ID" value="ROR97570.1"/>
    <property type="molecule type" value="Genomic_DNA"/>
</dbReference>